<evidence type="ECO:0000313" key="2">
    <source>
        <dbReference type="EMBL" id="THU84169.1"/>
    </source>
</evidence>
<dbReference type="EMBL" id="ML179617">
    <property type="protein sequence ID" value="THU84169.1"/>
    <property type="molecule type" value="Genomic_DNA"/>
</dbReference>
<reference evidence="2 3" key="1">
    <citation type="journal article" date="2019" name="Nat. Ecol. Evol.">
        <title>Megaphylogeny resolves global patterns of mushroom evolution.</title>
        <authorList>
            <person name="Varga T."/>
            <person name="Krizsan K."/>
            <person name="Foldi C."/>
            <person name="Dima B."/>
            <person name="Sanchez-Garcia M."/>
            <person name="Sanchez-Ramirez S."/>
            <person name="Szollosi G.J."/>
            <person name="Szarkandi J.G."/>
            <person name="Papp V."/>
            <person name="Albert L."/>
            <person name="Andreopoulos W."/>
            <person name="Angelini C."/>
            <person name="Antonin V."/>
            <person name="Barry K.W."/>
            <person name="Bougher N.L."/>
            <person name="Buchanan P."/>
            <person name="Buyck B."/>
            <person name="Bense V."/>
            <person name="Catcheside P."/>
            <person name="Chovatia M."/>
            <person name="Cooper J."/>
            <person name="Damon W."/>
            <person name="Desjardin D."/>
            <person name="Finy P."/>
            <person name="Geml J."/>
            <person name="Haridas S."/>
            <person name="Hughes K."/>
            <person name="Justo A."/>
            <person name="Karasinski D."/>
            <person name="Kautmanova I."/>
            <person name="Kiss B."/>
            <person name="Kocsube S."/>
            <person name="Kotiranta H."/>
            <person name="LaButti K.M."/>
            <person name="Lechner B.E."/>
            <person name="Liimatainen K."/>
            <person name="Lipzen A."/>
            <person name="Lukacs Z."/>
            <person name="Mihaltcheva S."/>
            <person name="Morgado L.N."/>
            <person name="Niskanen T."/>
            <person name="Noordeloos M.E."/>
            <person name="Ohm R.A."/>
            <person name="Ortiz-Santana B."/>
            <person name="Ovrebo C."/>
            <person name="Racz N."/>
            <person name="Riley R."/>
            <person name="Savchenko A."/>
            <person name="Shiryaev A."/>
            <person name="Soop K."/>
            <person name="Spirin V."/>
            <person name="Szebenyi C."/>
            <person name="Tomsovsky M."/>
            <person name="Tulloss R.E."/>
            <person name="Uehling J."/>
            <person name="Grigoriev I.V."/>
            <person name="Vagvolgyi C."/>
            <person name="Papp T."/>
            <person name="Martin F.M."/>
            <person name="Miettinen O."/>
            <person name="Hibbett D.S."/>
            <person name="Nagy L.G."/>
        </authorList>
    </citation>
    <scope>NUCLEOTIDE SEQUENCE [LARGE SCALE GENOMIC DNA]</scope>
    <source>
        <strain evidence="2 3">CBS 962.96</strain>
    </source>
</reference>
<protein>
    <submittedName>
        <fullName evidence="2">Uncharacterized protein</fullName>
    </submittedName>
</protein>
<accession>A0A4S8L6C0</accession>
<name>A0A4S8L6C0_DENBC</name>
<keyword evidence="1" id="KW-1133">Transmembrane helix</keyword>
<keyword evidence="1" id="KW-0472">Membrane</keyword>
<dbReference type="PROSITE" id="PS51257">
    <property type="entry name" value="PROKAR_LIPOPROTEIN"/>
    <property type="match status" value="1"/>
</dbReference>
<organism evidence="2 3">
    <name type="scientific">Dendrothele bispora (strain CBS 962.96)</name>
    <dbReference type="NCBI Taxonomy" id="1314807"/>
    <lineage>
        <taxon>Eukaryota</taxon>
        <taxon>Fungi</taxon>
        <taxon>Dikarya</taxon>
        <taxon>Basidiomycota</taxon>
        <taxon>Agaricomycotina</taxon>
        <taxon>Agaricomycetes</taxon>
        <taxon>Agaricomycetidae</taxon>
        <taxon>Agaricales</taxon>
        <taxon>Agaricales incertae sedis</taxon>
        <taxon>Dendrothele</taxon>
    </lineage>
</organism>
<dbReference type="AlphaFoldDB" id="A0A4S8L6C0"/>
<evidence type="ECO:0000313" key="3">
    <source>
        <dbReference type="Proteomes" id="UP000297245"/>
    </source>
</evidence>
<feature type="transmembrane region" description="Helical" evidence="1">
    <location>
        <begin position="178"/>
        <end position="198"/>
    </location>
</feature>
<dbReference type="OrthoDB" id="3174319at2759"/>
<proteinExistence type="predicted"/>
<sequence>MLVKENIQGIQEYIIGRAFSSLSYGIYVVLLVSACLIFLKRGTHWIQSHSFIVYMTVCTALITTALACLEIQYYIIVLNLFSAVPQIQRGADVATTNMRIALVFLQRLNYLLSDAVIVWRALVLFPEYRHVKFILIICMIVSTDNLQAFYAAGTFVDCILAANTIFHNPNSSGGKNLNLTMTLPLLITNMISTLLIGSQVRSYHMFNSTPGTTSKARRILILLIESGTIYCLLWPYIKRSCICSNECGDAKYSCKEIGDLPFSIRFKLMNYLGFIPTSYYHNGSP</sequence>
<keyword evidence="1" id="KW-0812">Transmembrane</keyword>
<feature type="transmembrane region" description="Helical" evidence="1">
    <location>
        <begin position="22"/>
        <end position="39"/>
    </location>
</feature>
<dbReference type="Proteomes" id="UP000297245">
    <property type="component" value="Unassembled WGS sequence"/>
</dbReference>
<keyword evidence="3" id="KW-1185">Reference proteome</keyword>
<evidence type="ECO:0000256" key="1">
    <source>
        <dbReference type="SAM" id="Phobius"/>
    </source>
</evidence>
<gene>
    <name evidence="2" type="ORF">K435DRAFT_928816</name>
</gene>
<feature type="transmembrane region" description="Helical" evidence="1">
    <location>
        <begin position="108"/>
        <end position="125"/>
    </location>
</feature>
<feature type="transmembrane region" description="Helical" evidence="1">
    <location>
        <begin position="51"/>
        <end position="75"/>
    </location>
</feature>
<feature type="transmembrane region" description="Helical" evidence="1">
    <location>
        <begin position="219"/>
        <end position="237"/>
    </location>
</feature>